<reference evidence="2" key="2">
    <citation type="submission" date="2023-06" db="EMBL/GenBank/DDBJ databases">
        <authorList>
            <person name="Ma L."/>
            <person name="Liu K.-W."/>
            <person name="Li Z."/>
            <person name="Hsiao Y.-Y."/>
            <person name="Qi Y."/>
            <person name="Fu T."/>
            <person name="Tang G."/>
            <person name="Zhang D."/>
            <person name="Sun W.-H."/>
            <person name="Liu D.-K."/>
            <person name="Li Y."/>
            <person name="Chen G.-Z."/>
            <person name="Liu X.-D."/>
            <person name="Liao X.-Y."/>
            <person name="Jiang Y.-T."/>
            <person name="Yu X."/>
            <person name="Hao Y."/>
            <person name="Huang J."/>
            <person name="Zhao X.-W."/>
            <person name="Ke S."/>
            <person name="Chen Y.-Y."/>
            <person name="Wu W.-L."/>
            <person name="Hsu J.-L."/>
            <person name="Lin Y.-F."/>
            <person name="Huang M.-D."/>
            <person name="Li C.-Y."/>
            <person name="Huang L."/>
            <person name="Wang Z.-W."/>
            <person name="Zhao X."/>
            <person name="Zhong W.-Y."/>
            <person name="Peng D.-H."/>
            <person name="Ahmad S."/>
            <person name="Lan S."/>
            <person name="Zhang J.-S."/>
            <person name="Tsai W.-C."/>
            <person name="Van De Peer Y."/>
            <person name="Liu Z.-J."/>
        </authorList>
    </citation>
    <scope>NUCLEOTIDE SEQUENCE</scope>
    <source>
        <strain evidence="2">CP</strain>
        <tissue evidence="2">Leaves</tissue>
    </source>
</reference>
<name>A0AAV9FAW5_ACOCL</name>
<evidence type="ECO:0000259" key="1">
    <source>
        <dbReference type="Pfam" id="PF03478"/>
    </source>
</evidence>
<dbReference type="PANTHER" id="PTHR44259:SF113">
    <property type="entry name" value="OS06G0659700 PROTEIN"/>
    <property type="match status" value="1"/>
</dbReference>
<dbReference type="EMBL" id="JAUJYO010000003">
    <property type="protein sequence ID" value="KAK1321413.1"/>
    <property type="molecule type" value="Genomic_DNA"/>
</dbReference>
<dbReference type="AlphaFoldDB" id="A0AAV9FAW5"/>
<dbReference type="Pfam" id="PF03478">
    <property type="entry name" value="Beta-prop_KIB1-4"/>
    <property type="match status" value="1"/>
</dbReference>
<keyword evidence="3" id="KW-1185">Reference proteome</keyword>
<gene>
    <name evidence="2" type="ORF">QJS10_CPA03g01123</name>
</gene>
<organism evidence="2 3">
    <name type="scientific">Acorus calamus</name>
    <name type="common">Sweet flag</name>
    <dbReference type="NCBI Taxonomy" id="4465"/>
    <lineage>
        <taxon>Eukaryota</taxon>
        <taxon>Viridiplantae</taxon>
        <taxon>Streptophyta</taxon>
        <taxon>Embryophyta</taxon>
        <taxon>Tracheophyta</taxon>
        <taxon>Spermatophyta</taxon>
        <taxon>Magnoliopsida</taxon>
        <taxon>Liliopsida</taxon>
        <taxon>Acoraceae</taxon>
        <taxon>Acorus</taxon>
    </lineage>
</organism>
<sequence length="246" mass="28119">MLLLARKTNDDDDNRRDHFLYSPLERKLHPLRLPDRSHPERCLGSSSDGWVCMVDDNLDLYLFNPFFSGAPVVTLPSLRPCFMSVHLPDQDNDDDPEIFYDAEGGIGGGDYIRDVYLDKAIWSAEPTDPHCIVVLLRQHPYNLIYCRPGDAEWTVMGVPILFPCNAVFYKERLCVVSGEGGDIVGFDLLHPRQYIVMPRLENFRFSMTSQMYFVAGPSGLLIIVRDLKHVDEGEMVGFKFEEEELV</sequence>
<feature type="domain" description="KIB1-4 beta-propeller" evidence="1">
    <location>
        <begin position="20"/>
        <end position="230"/>
    </location>
</feature>
<dbReference type="Proteomes" id="UP001180020">
    <property type="component" value="Unassembled WGS sequence"/>
</dbReference>
<dbReference type="InterPro" id="IPR005174">
    <property type="entry name" value="KIB1-4_b-propeller"/>
</dbReference>
<comment type="caution">
    <text evidence="2">The sequence shown here is derived from an EMBL/GenBank/DDBJ whole genome shotgun (WGS) entry which is preliminary data.</text>
</comment>
<accession>A0AAV9FAW5</accession>
<proteinExistence type="predicted"/>
<reference evidence="2" key="1">
    <citation type="journal article" date="2023" name="Nat. Commun.">
        <title>Diploid and tetraploid genomes of Acorus and the evolution of monocots.</title>
        <authorList>
            <person name="Ma L."/>
            <person name="Liu K.W."/>
            <person name="Li Z."/>
            <person name="Hsiao Y.Y."/>
            <person name="Qi Y."/>
            <person name="Fu T."/>
            <person name="Tang G.D."/>
            <person name="Zhang D."/>
            <person name="Sun W.H."/>
            <person name="Liu D.K."/>
            <person name="Li Y."/>
            <person name="Chen G.Z."/>
            <person name="Liu X.D."/>
            <person name="Liao X.Y."/>
            <person name="Jiang Y.T."/>
            <person name="Yu X."/>
            <person name="Hao Y."/>
            <person name="Huang J."/>
            <person name="Zhao X.W."/>
            <person name="Ke S."/>
            <person name="Chen Y.Y."/>
            <person name="Wu W.L."/>
            <person name="Hsu J.L."/>
            <person name="Lin Y.F."/>
            <person name="Huang M.D."/>
            <person name="Li C.Y."/>
            <person name="Huang L."/>
            <person name="Wang Z.W."/>
            <person name="Zhao X."/>
            <person name="Zhong W.Y."/>
            <person name="Peng D.H."/>
            <person name="Ahmad S."/>
            <person name="Lan S."/>
            <person name="Zhang J.S."/>
            <person name="Tsai W.C."/>
            <person name="Van de Peer Y."/>
            <person name="Liu Z.J."/>
        </authorList>
    </citation>
    <scope>NUCLEOTIDE SEQUENCE</scope>
    <source>
        <strain evidence="2">CP</strain>
    </source>
</reference>
<evidence type="ECO:0000313" key="2">
    <source>
        <dbReference type="EMBL" id="KAK1321413.1"/>
    </source>
</evidence>
<evidence type="ECO:0000313" key="3">
    <source>
        <dbReference type="Proteomes" id="UP001180020"/>
    </source>
</evidence>
<protein>
    <recommendedName>
        <fullName evidence="1">KIB1-4 beta-propeller domain-containing protein</fullName>
    </recommendedName>
</protein>
<dbReference type="PANTHER" id="PTHR44259">
    <property type="entry name" value="OS07G0183000 PROTEIN-RELATED"/>
    <property type="match status" value="1"/>
</dbReference>
<dbReference type="InterPro" id="IPR050942">
    <property type="entry name" value="F-box_BR-signaling"/>
</dbReference>